<keyword evidence="2" id="KW-0479">Metal-binding</keyword>
<evidence type="ECO:0000259" key="7">
    <source>
        <dbReference type="PROSITE" id="PS51296"/>
    </source>
</evidence>
<dbReference type="GO" id="GO:0004497">
    <property type="term" value="F:monooxygenase activity"/>
    <property type="evidence" value="ECO:0007669"/>
    <property type="project" value="UniProtKB-ARBA"/>
</dbReference>
<name>A0A024K2B4_9MYCO</name>
<comment type="cofactor">
    <cofactor evidence="5">
        <name>[2Fe-2S] cluster</name>
        <dbReference type="ChEBI" id="CHEBI:190135"/>
    </cofactor>
</comment>
<dbReference type="GO" id="GO:0046872">
    <property type="term" value="F:metal ion binding"/>
    <property type="evidence" value="ECO:0007669"/>
    <property type="project" value="UniProtKB-KW"/>
</dbReference>
<dbReference type="STRING" id="47839.BN973_04018"/>
<evidence type="ECO:0000256" key="4">
    <source>
        <dbReference type="ARBA" id="ARBA00023014"/>
    </source>
</evidence>
<dbReference type="OrthoDB" id="147178at2"/>
<dbReference type="InterPro" id="IPR036922">
    <property type="entry name" value="Rieske_2Fe-2S_sf"/>
</dbReference>
<dbReference type="GO" id="GO:0051537">
    <property type="term" value="F:2 iron, 2 sulfur cluster binding"/>
    <property type="evidence" value="ECO:0007669"/>
    <property type="project" value="UniProtKB-KW"/>
</dbReference>
<keyword evidence="10" id="KW-1185">Reference proteome</keyword>
<evidence type="ECO:0000313" key="9">
    <source>
        <dbReference type="EMBL" id="ORX01555.1"/>
    </source>
</evidence>
<dbReference type="HOGENOM" id="CLU_055690_5_0_11"/>
<evidence type="ECO:0000256" key="3">
    <source>
        <dbReference type="ARBA" id="ARBA00023004"/>
    </source>
</evidence>
<dbReference type="Proteomes" id="UP000028880">
    <property type="component" value="Unassembled WGS sequence"/>
</dbReference>
<dbReference type="Gene3D" id="2.102.10.10">
    <property type="entry name" value="Rieske [2Fe-2S] iron-sulphur domain"/>
    <property type="match status" value="1"/>
</dbReference>
<sequence length="112" mass="12426">MTSIQNWTPIATLDELWEGEVGEFYVGDRPILLAHLRGGEIRAYDGRCPHASYPLADGHVEDDVLTCGAHSWEFDLATGAGVNPTNCRLHSHPVRRDGDQIVVSLTEERSQQ</sequence>
<dbReference type="PROSITE" id="PS51296">
    <property type="entry name" value="RIESKE"/>
    <property type="match status" value="1"/>
</dbReference>
<dbReference type="Proteomes" id="UP000193710">
    <property type="component" value="Unassembled WGS sequence"/>
</dbReference>
<dbReference type="AlphaFoldDB" id="A0A024K2B4"/>
<dbReference type="InterPro" id="IPR017941">
    <property type="entry name" value="Rieske_2Fe-2S"/>
</dbReference>
<reference evidence="8" key="2">
    <citation type="submission" date="2014-04" db="EMBL/GenBank/DDBJ databases">
        <authorList>
            <person name="Xu Y.W."/>
            <person name="Yang Q."/>
        </authorList>
    </citation>
    <scope>NUCLEOTIDE SEQUENCE</scope>
    <source>
        <strain evidence="8">DSM 44626</strain>
    </source>
</reference>
<evidence type="ECO:0000256" key="5">
    <source>
        <dbReference type="ARBA" id="ARBA00034078"/>
    </source>
</evidence>
<evidence type="ECO:0000256" key="6">
    <source>
        <dbReference type="ARBA" id="ARBA00038001"/>
    </source>
</evidence>
<organism evidence="8">
    <name type="scientific">Mycobacterium triplex</name>
    <dbReference type="NCBI Taxonomy" id="47839"/>
    <lineage>
        <taxon>Bacteria</taxon>
        <taxon>Bacillati</taxon>
        <taxon>Actinomycetota</taxon>
        <taxon>Actinomycetes</taxon>
        <taxon>Mycobacteriales</taxon>
        <taxon>Mycobacteriaceae</taxon>
        <taxon>Mycobacterium</taxon>
        <taxon>Mycobacterium simiae complex</taxon>
    </lineage>
</organism>
<keyword evidence="1" id="KW-0001">2Fe-2S</keyword>
<reference evidence="8" key="1">
    <citation type="journal article" date="2014" name="Genome Announc.">
        <title>Draft Genome Sequence of Mycobacterium triplex DSM 44626.</title>
        <authorList>
            <person name="Sassi M."/>
            <person name="Croce O."/>
            <person name="Robert C."/>
            <person name="Raoult D."/>
            <person name="Drancourt M."/>
        </authorList>
    </citation>
    <scope>NUCLEOTIDE SEQUENCE [LARGE SCALE GENOMIC DNA]</scope>
    <source>
        <strain evidence="8">DSM 44626</strain>
    </source>
</reference>
<dbReference type="SUPFAM" id="SSF50022">
    <property type="entry name" value="ISP domain"/>
    <property type="match status" value="1"/>
</dbReference>
<evidence type="ECO:0000256" key="2">
    <source>
        <dbReference type="ARBA" id="ARBA00022723"/>
    </source>
</evidence>
<proteinExistence type="inferred from homology"/>
<evidence type="ECO:0000313" key="8">
    <source>
        <dbReference type="EMBL" id="CDO89638.1"/>
    </source>
</evidence>
<dbReference type="PANTHER" id="PTHR21496">
    <property type="entry name" value="FERREDOXIN-RELATED"/>
    <property type="match status" value="1"/>
</dbReference>
<dbReference type="PANTHER" id="PTHR21496:SF0">
    <property type="entry name" value="RIESKE DOMAIN-CONTAINING PROTEIN"/>
    <property type="match status" value="1"/>
</dbReference>
<evidence type="ECO:0000256" key="1">
    <source>
        <dbReference type="ARBA" id="ARBA00022714"/>
    </source>
</evidence>
<reference evidence="9 10" key="3">
    <citation type="submission" date="2016-01" db="EMBL/GenBank/DDBJ databases">
        <title>The new phylogeny of the genus Mycobacterium.</title>
        <authorList>
            <person name="Tarcisio F."/>
            <person name="Conor M."/>
            <person name="Antonella G."/>
            <person name="Elisabetta G."/>
            <person name="Giulia F.S."/>
            <person name="Sara T."/>
            <person name="Anna F."/>
            <person name="Clotilde B."/>
            <person name="Roberto B."/>
            <person name="Veronica D.S."/>
            <person name="Fabio R."/>
            <person name="Monica P."/>
            <person name="Olivier J."/>
            <person name="Enrico T."/>
            <person name="Nicola S."/>
        </authorList>
    </citation>
    <scope>NUCLEOTIDE SEQUENCE [LARGE SCALE GENOMIC DNA]</scope>
    <source>
        <strain evidence="9 10">DSM 44626</strain>
    </source>
</reference>
<dbReference type="EMBL" id="HG964446">
    <property type="protein sequence ID" value="CDO89638.1"/>
    <property type="molecule type" value="Genomic_DNA"/>
</dbReference>
<keyword evidence="3" id="KW-0408">Iron</keyword>
<dbReference type="EMBL" id="LQPY01000030">
    <property type="protein sequence ID" value="ORX01555.1"/>
    <property type="molecule type" value="Genomic_DNA"/>
</dbReference>
<protein>
    <submittedName>
        <fullName evidence="9">(2Fe-2S)-binding protein</fullName>
    </submittedName>
    <submittedName>
        <fullName evidence="8">Rieske (2Fe-2S) domain-containing protein</fullName>
    </submittedName>
</protein>
<comment type="similarity">
    <text evidence="6">Belongs to the bacterial ring-hydroxylating dioxygenase ferredoxin component family.</text>
</comment>
<accession>A0A024K2B4</accession>
<keyword evidence="4" id="KW-0411">Iron-sulfur</keyword>
<evidence type="ECO:0000313" key="10">
    <source>
        <dbReference type="Proteomes" id="UP000193710"/>
    </source>
</evidence>
<dbReference type="RefSeq" id="WP_036470291.1">
    <property type="nucleotide sequence ID" value="NZ_HG964446.1"/>
</dbReference>
<gene>
    <name evidence="9" type="ORF">AWC29_23210</name>
    <name evidence="8" type="ORF">BN973_04018</name>
</gene>
<dbReference type="eggNOG" id="COG2146">
    <property type="taxonomic scope" value="Bacteria"/>
</dbReference>
<feature type="domain" description="Rieske" evidence="7">
    <location>
        <begin position="7"/>
        <end position="103"/>
    </location>
</feature>
<dbReference type="Pfam" id="PF00355">
    <property type="entry name" value="Rieske"/>
    <property type="match status" value="1"/>
</dbReference>
<dbReference type="GO" id="GO:0016705">
    <property type="term" value="F:oxidoreductase activity, acting on paired donors, with incorporation or reduction of molecular oxygen"/>
    <property type="evidence" value="ECO:0007669"/>
    <property type="project" value="UniProtKB-ARBA"/>
</dbReference>